<protein>
    <submittedName>
        <fullName evidence="1">Uncharacterized protein</fullName>
    </submittedName>
</protein>
<gene>
    <name evidence="1" type="ORF">NE398_17600</name>
</gene>
<evidence type="ECO:0000313" key="1">
    <source>
        <dbReference type="EMBL" id="MDC4241952.1"/>
    </source>
</evidence>
<comment type="caution">
    <text evidence="1">The sequence shown here is derived from an EMBL/GenBank/DDBJ whole genome shotgun (WGS) entry which is preliminary data.</text>
</comment>
<name>A0A9X3XRU9_9CLOT</name>
<reference evidence="1" key="1">
    <citation type="submission" date="2022-05" db="EMBL/GenBank/DDBJ databases">
        <title>Draft genome sequence of Clostridium tertium strain CP3 isolated from Peru.</title>
        <authorList>
            <person name="Hurtado R."/>
            <person name="Lima L."/>
            <person name="Sousa T."/>
            <person name="Jaiswal A.K."/>
            <person name="Tiwari S."/>
            <person name="Maturrano L."/>
            <person name="Brenig B."/>
            <person name="Azevedo V."/>
        </authorList>
    </citation>
    <scope>NUCLEOTIDE SEQUENCE</scope>
    <source>
        <strain evidence="1">CP3</strain>
    </source>
</reference>
<dbReference type="Proteomes" id="UP001141183">
    <property type="component" value="Unassembled WGS sequence"/>
</dbReference>
<accession>A0A9X3XRU9</accession>
<dbReference type="RefSeq" id="WP_272470647.1">
    <property type="nucleotide sequence ID" value="NZ_JAMRYU010000022.1"/>
</dbReference>
<keyword evidence="2" id="KW-1185">Reference proteome</keyword>
<sequence>MSVPKSVIKIKKGNIEYISSVDRVQYTIAELSRAALRDVGKFICNKFRNGYYGLFRRKKGNVGRYTQYWVRRKECDLQVGIKPNAFYGGFQELGSSKSKKYGLLQKTVSESIPEIVAIESKYLSALEDEASALSMIEEEEYEGGADG</sequence>
<organism evidence="1 2">
    <name type="scientific">Clostridium tertium</name>
    <dbReference type="NCBI Taxonomy" id="1559"/>
    <lineage>
        <taxon>Bacteria</taxon>
        <taxon>Bacillati</taxon>
        <taxon>Bacillota</taxon>
        <taxon>Clostridia</taxon>
        <taxon>Eubacteriales</taxon>
        <taxon>Clostridiaceae</taxon>
        <taxon>Clostridium</taxon>
    </lineage>
</organism>
<dbReference type="EMBL" id="JAMRYU010000022">
    <property type="protein sequence ID" value="MDC4241952.1"/>
    <property type="molecule type" value="Genomic_DNA"/>
</dbReference>
<dbReference type="AlphaFoldDB" id="A0A9X3XRU9"/>
<evidence type="ECO:0000313" key="2">
    <source>
        <dbReference type="Proteomes" id="UP001141183"/>
    </source>
</evidence>
<proteinExistence type="predicted"/>